<dbReference type="eggNOG" id="COG3385">
    <property type="taxonomic scope" value="Bacteria"/>
</dbReference>
<dbReference type="EMBL" id="CP001349">
    <property type="protein sequence ID" value="ACL58144.1"/>
    <property type="molecule type" value="Genomic_DNA"/>
</dbReference>
<evidence type="ECO:0000313" key="2">
    <source>
        <dbReference type="Proteomes" id="UP000008207"/>
    </source>
</evidence>
<dbReference type="HOGENOM" id="CLU_1553478_0_0_5"/>
<reference evidence="1 2" key="1">
    <citation type="submission" date="2009-01" db="EMBL/GenBank/DDBJ databases">
        <title>Complete sequence of chromosome of Methylobacterium nodulans ORS 2060.</title>
        <authorList>
            <consortium name="US DOE Joint Genome Institute"/>
            <person name="Lucas S."/>
            <person name="Copeland A."/>
            <person name="Lapidus A."/>
            <person name="Glavina del Rio T."/>
            <person name="Dalin E."/>
            <person name="Tice H."/>
            <person name="Bruce D."/>
            <person name="Goodwin L."/>
            <person name="Pitluck S."/>
            <person name="Sims D."/>
            <person name="Brettin T."/>
            <person name="Detter J.C."/>
            <person name="Han C."/>
            <person name="Larimer F."/>
            <person name="Land M."/>
            <person name="Hauser L."/>
            <person name="Kyrpides N."/>
            <person name="Ivanova N."/>
            <person name="Marx C.J."/>
            <person name="Richardson P."/>
        </authorList>
    </citation>
    <scope>NUCLEOTIDE SEQUENCE [LARGE SCALE GENOMIC DNA]</scope>
    <source>
        <strain evidence="2">LMG 21967 / CNCM I-2342 / ORS 2060</strain>
    </source>
</reference>
<keyword evidence="2" id="KW-1185">Reference proteome</keyword>
<dbReference type="AlphaFoldDB" id="B8IKV6"/>
<gene>
    <name evidence="1" type="ordered locus">Mnod_3218</name>
</gene>
<organism evidence="1 2">
    <name type="scientific">Methylobacterium nodulans (strain LMG 21967 / CNCM I-2342 / ORS 2060)</name>
    <dbReference type="NCBI Taxonomy" id="460265"/>
    <lineage>
        <taxon>Bacteria</taxon>
        <taxon>Pseudomonadati</taxon>
        <taxon>Pseudomonadota</taxon>
        <taxon>Alphaproteobacteria</taxon>
        <taxon>Hyphomicrobiales</taxon>
        <taxon>Methylobacteriaceae</taxon>
        <taxon>Methylobacterium</taxon>
    </lineage>
</organism>
<accession>B8IKV6</accession>
<dbReference type="Proteomes" id="UP000008207">
    <property type="component" value="Chromosome"/>
</dbReference>
<dbReference type="KEGG" id="mno:Mnod_3218"/>
<sequence length="172" mass="19253">MASVRASDTGGSVRSTPCLLALFSLVTLWASSLALRGLVRPRRAAWYPKAEVTFSDALAAARKELWTAQAFSTSRDARDRATIPKALFDRLADAACHQPERAKLELRAGNPDRLQSVFFIDYIRQPCALGRRPVHGIIGNRRRMVTCSPEFRPGISWVQRLSLRPVTAWFED</sequence>
<name>B8IKV6_METNO</name>
<protein>
    <submittedName>
        <fullName evidence="1">Uncharacterized protein</fullName>
    </submittedName>
</protein>
<proteinExistence type="predicted"/>
<evidence type="ECO:0000313" key="1">
    <source>
        <dbReference type="EMBL" id="ACL58144.1"/>
    </source>
</evidence>